<evidence type="ECO:0000313" key="4">
    <source>
        <dbReference type="EMBL" id="EME84130.1"/>
    </source>
</evidence>
<dbReference type="EMBL" id="KB446557">
    <property type="protein sequence ID" value="EME84130.1"/>
    <property type="molecule type" value="Genomic_DNA"/>
</dbReference>
<sequence length="195" mass="20676">DLLEELQNSTANIDVRDSTGYTPLAWAAARGDSLSLQILLDHGASITLANNLTQQPIHLAAQTGNVTTIRTLVEAGANINAAMSETKTTPLHYAAETQDDMNHVLGLVDLGACVDGRDFCGWTPLHWACWRGYLDSLKGLLKAGADARTKTTDGNAAVMLAVTNNSFTCIPALIEAGADCTVVKPNGWSVLHYAA</sequence>
<reference evidence="4 5" key="1">
    <citation type="journal article" date="2012" name="PLoS Pathog.">
        <title>Diverse lifestyles and strategies of plant pathogenesis encoded in the genomes of eighteen Dothideomycetes fungi.</title>
        <authorList>
            <person name="Ohm R.A."/>
            <person name="Feau N."/>
            <person name="Henrissat B."/>
            <person name="Schoch C.L."/>
            <person name="Horwitz B.A."/>
            <person name="Barry K.W."/>
            <person name="Condon B.J."/>
            <person name="Copeland A.C."/>
            <person name="Dhillon B."/>
            <person name="Glaser F."/>
            <person name="Hesse C.N."/>
            <person name="Kosti I."/>
            <person name="LaButti K."/>
            <person name="Lindquist E.A."/>
            <person name="Lucas S."/>
            <person name="Salamov A.A."/>
            <person name="Bradshaw R.E."/>
            <person name="Ciuffetti L."/>
            <person name="Hamelin R.C."/>
            <person name="Kema G.H.J."/>
            <person name="Lawrence C."/>
            <person name="Scott J.A."/>
            <person name="Spatafora J.W."/>
            <person name="Turgeon B.G."/>
            <person name="de Wit P.J.G.M."/>
            <person name="Zhong S."/>
            <person name="Goodwin S.B."/>
            <person name="Grigoriev I.V."/>
        </authorList>
    </citation>
    <scope>NUCLEOTIDE SEQUENCE [LARGE SCALE GENOMIC DNA]</scope>
    <source>
        <strain evidence="4 5">CIRAD86</strain>
    </source>
</reference>
<dbReference type="Proteomes" id="UP000016932">
    <property type="component" value="Unassembled WGS sequence"/>
</dbReference>
<feature type="repeat" description="ANK" evidence="3">
    <location>
        <begin position="52"/>
        <end position="84"/>
    </location>
</feature>
<feature type="repeat" description="ANK" evidence="3">
    <location>
        <begin position="19"/>
        <end position="51"/>
    </location>
</feature>
<dbReference type="KEGG" id="pfj:MYCFIDRAFT_111915"/>
<dbReference type="InterPro" id="IPR002110">
    <property type="entry name" value="Ankyrin_rpt"/>
</dbReference>
<feature type="repeat" description="ANK" evidence="3">
    <location>
        <begin position="120"/>
        <end position="152"/>
    </location>
</feature>
<dbReference type="SUPFAM" id="SSF48403">
    <property type="entry name" value="Ankyrin repeat"/>
    <property type="match status" value="1"/>
</dbReference>
<evidence type="ECO:0000313" key="5">
    <source>
        <dbReference type="Proteomes" id="UP000016932"/>
    </source>
</evidence>
<dbReference type="PROSITE" id="PS50088">
    <property type="entry name" value="ANK_REPEAT"/>
    <property type="match status" value="3"/>
</dbReference>
<dbReference type="SMART" id="SM00248">
    <property type="entry name" value="ANK"/>
    <property type="match status" value="5"/>
</dbReference>
<proteinExistence type="predicted"/>
<organism evidence="4 5">
    <name type="scientific">Pseudocercospora fijiensis (strain CIRAD86)</name>
    <name type="common">Black leaf streak disease fungus</name>
    <name type="synonym">Mycosphaerella fijiensis</name>
    <dbReference type="NCBI Taxonomy" id="383855"/>
    <lineage>
        <taxon>Eukaryota</taxon>
        <taxon>Fungi</taxon>
        <taxon>Dikarya</taxon>
        <taxon>Ascomycota</taxon>
        <taxon>Pezizomycotina</taxon>
        <taxon>Dothideomycetes</taxon>
        <taxon>Dothideomycetidae</taxon>
        <taxon>Mycosphaerellales</taxon>
        <taxon>Mycosphaerellaceae</taxon>
        <taxon>Pseudocercospora</taxon>
    </lineage>
</organism>
<dbReference type="PROSITE" id="PS50297">
    <property type="entry name" value="ANK_REP_REGION"/>
    <property type="match status" value="3"/>
</dbReference>
<evidence type="ECO:0000256" key="1">
    <source>
        <dbReference type="ARBA" id="ARBA00022737"/>
    </source>
</evidence>
<dbReference type="InterPro" id="IPR051637">
    <property type="entry name" value="Ank_repeat_dom-contain_49"/>
</dbReference>
<protein>
    <submittedName>
        <fullName evidence="4">Uncharacterized protein</fullName>
    </submittedName>
</protein>
<dbReference type="AlphaFoldDB" id="M2Z2Q1"/>
<dbReference type="GeneID" id="19330206"/>
<gene>
    <name evidence="4" type="ORF">MYCFIDRAFT_111915</name>
</gene>
<dbReference type="InterPro" id="IPR036770">
    <property type="entry name" value="Ankyrin_rpt-contain_sf"/>
</dbReference>
<evidence type="ECO:0000256" key="3">
    <source>
        <dbReference type="PROSITE-ProRule" id="PRU00023"/>
    </source>
</evidence>
<dbReference type="Gene3D" id="1.25.40.20">
    <property type="entry name" value="Ankyrin repeat-containing domain"/>
    <property type="match status" value="2"/>
</dbReference>
<dbReference type="STRING" id="383855.M2Z2Q1"/>
<keyword evidence="2 3" id="KW-0040">ANK repeat</keyword>
<dbReference type="HOGENOM" id="CLU_1399381_0_0_1"/>
<keyword evidence="5" id="KW-1185">Reference proteome</keyword>
<dbReference type="Pfam" id="PF12796">
    <property type="entry name" value="Ank_2"/>
    <property type="match status" value="2"/>
</dbReference>
<evidence type="ECO:0000256" key="2">
    <source>
        <dbReference type="ARBA" id="ARBA00023043"/>
    </source>
</evidence>
<dbReference type="PANTHER" id="PTHR24180">
    <property type="entry name" value="CYCLIN-DEPENDENT KINASE INHIBITOR 2C-RELATED"/>
    <property type="match status" value="1"/>
</dbReference>
<dbReference type="OrthoDB" id="341259at2759"/>
<dbReference type="eggNOG" id="KOG4177">
    <property type="taxonomic scope" value="Eukaryota"/>
</dbReference>
<name>M2Z2Q1_PSEFD</name>
<feature type="non-terminal residue" evidence="4">
    <location>
        <position position="1"/>
    </location>
</feature>
<dbReference type="VEuPathDB" id="FungiDB:MYCFIDRAFT_111915"/>
<dbReference type="RefSeq" id="XP_007924754.1">
    <property type="nucleotide sequence ID" value="XM_007926563.1"/>
</dbReference>
<keyword evidence="1" id="KW-0677">Repeat</keyword>
<dbReference type="PANTHER" id="PTHR24180:SF45">
    <property type="entry name" value="POLY [ADP-RIBOSE] POLYMERASE TANKYRASE"/>
    <property type="match status" value="1"/>
</dbReference>
<accession>M2Z2Q1</accession>
<feature type="non-terminal residue" evidence="4">
    <location>
        <position position="195"/>
    </location>
</feature>